<dbReference type="Proteomes" id="UP000663823">
    <property type="component" value="Unassembled WGS sequence"/>
</dbReference>
<reference evidence="2" key="1">
    <citation type="submission" date="2021-02" db="EMBL/GenBank/DDBJ databases">
        <authorList>
            <person name="Nowell W R."/>
        </authorList>
    </citation>
    <scope>NUCLEOTIDE SEQUENCE</scope>
</reference>
<protein>
    <recommendedName>
        <fullName evidence="1">Integrase catalytic domain-containing protein</fullName>
    </recommendedName>
</protein>
<accession>A0A814N1L9</accession>
<dbReference type="AlphaFoldDB" id="A0A814N1L9"/>
<dbReference type="InterPro" id="IPR036397">
    <property type="entry name" value="RNaseH_sf"/>
</dbReference>
<dbReference type="Gene3D" id="1.10.340.70">
    <property type="match status" value="1"/>
</dbReference>
<dbReference type="PROSITE" id="PS50994">
    <property type="entry name" value="INTEGRASE"/>
    <property type="match status" value="1"/>
</dbReference>
<dbReference type="OrthoDB" id="2499658at2759"/>
<dbReference type="InterPro" id="IPR012337">
    <property type="entry name" value="RNaseH-like_sf"/>
</dbReference>
<dbReference type="InterPro" id="IPR001584">
    <property type="entry name" value="Integrase_cat-core"/>
</dbReference>
<dbReference type="GO" id="GO:0015074">
    <property type="term" value="P:DNA integration"/>
    <property type="evidence" value="ECO:0007669"/>
    <property type="project" value="InterPro"/>
</dbReference>
<dbReference type="SUPFAM" id="SSF53098">
    <property type="entry name" value="Ribonuclease H-like"/>
    <property type="match status" value="1"/>
</dbReference>
<evidence type="ECO:0000259" key="1">
    <source>
        <dbReference type="PROSITE" id="PS50994"/>
    </source>
</evidence>
<dbReference type="PANTHER" id="PTHR37984:SF5">
    <property type="entry name" value="PROTEIN NYNRIN-LIKE"/>
    <property type="match status" value="1"/>
</dbReference>
<name>A0A814N1L9_9BILA</name>
<evidence type="ECO:0000313" key="3">
    <source>
        <dbReference type="EMBL" id="CAF3995458.1"/>
    </source>
</evidence>
<dbReference type="EMBL" id="CAJNOO010001050">
    <property type="protein sequence ID" value="CAF1086657.1"/>
    <property type="molecule type" value="Genomic_DNA"/>
</dbReference>
<gene>
    <name evidence="3" type="ORF">OTI717_LOCUS28713</name>
    <name evidence="2" type="ORF">RFH988_LOCUS18579</name>
</gene>
<dbReference type="PANTHER" id="PTHR37984">
    <property type="entry name" value="PROTEIN CBG26694"/>
    <property type="match status" value="1"/>
</dbReference>
<dbReference type="InterPro" id="IPR050951">
    <property type="entry name" value="Retrovirus_Pol_polyprotein"/>
</dbReference>
<dbReference type="Gene3D" id="3.30.420.10">
    <property type="entry name" value="Ribonuclease H-like superfamily/Ribonuclease H"/>
    <property type="match status" value="1"/>
</dbReference>
<sequence length="585" mass="67462">MYDDIILGLRDGWGDAQFRYWVQKHFMLVKIGETHVVYSSGKVSRPVVTYEELYTKLNECHNRVGHHGRDKTWEEAKAQYAWIPYDVVMIFIKLCDSCSNRQIFSKFSVNKSIISVEYLTRIHTDLIDMRFHPDGKFKWILHVKDHFSRFSWAYPLESQEVELVAEKLLNQFYSFGAPRILQSSNGKEFVARVIKALKKTWVDLVILNGRIRHPQTHGLIERSNRTLGMVLYKWMQHNHTDNWSAGLGPVVYSINTSVAKVTNKTPFEIVFGQRPRSDFETWKMISESGVEDEENLPNDFIYEVNELHQCNMISNETNDLNDIDNNNQLNIFDISYQILDPTRQLQSVASSSTQNINNAVSTLDKTHDQTNITCPHYNLFDFYDNVTAQDILVTNNRENIPSTTDDTVNHRHKKIREETKADYMKSIVKRQKLYDNTIKQQQYELGDLVGLQVDHVDRTNTTSKILPCKVISVHSSSNDSMMYKVCTLKGVLSTVYGVHDILDLRKCDFADLRGVDPTTLPTITFTEACKEYVTVGINPVTEACNCNGKCATKSCPCKAKHVKCCIKCHPQKKHTCANIYDQYNY</sequence>
<organism evidence="2 4">
    <name type="scientific">Rotaria sordida</name>
    <dbReference type="NCBI Taxonomy" id="392033"/>
    <lineage>
        <taxon>Eukaryota</taxon>
        <taxon>Metazoa</taxon>
        <taxon>Spiralia</taxon>
        <taxon>Gnathifera</taxon>
        <taxon>Rotifera</taxon>
        <taxon>Eurotatoria</taxon>
        <taxon>Bdelloidea</taxon>
        <taxon>Philodinida</taxon>
        <taxon>Philodinidae</taxon>
        <taxon>Rotaria</taxon>
    </lineage>
</organism>
<dbReference type="EMBL" id="CAJOAX010006930">
    <property type="protein sequence ID" value="CAF3995458.1"/>
    <property type="molecule type" value="Genomic_DNA"/>
</dbReference>
<evidence type="ECO:0000313" key="4">
    <source>
        <dbReference type="Proteomes" id="UP000663882"/>
    </source>
</evidence>
<feature type="domain" description="Integrase catalytic" evidence="1">
    <location>
        <begin position="113"/>
        <end position="274"/>
    </location>
</feature>
<comment type="caution">
    <text evidence="2">The sequence shown here is derived from an EMBL/GenBank/DDBJ whole genome shotgun (WGS) entry which is preliminary data.</text>
</comment>
<proteinExistence type="predicted"/>
<dbReference type="GO" id="GO:0003676">
    <property type="term" value="F:nucleic acid binding"/>
    <property type="evidence" value="ECO:0007669"/>
    <property type="project" value="InterPro"/>
</dbReference>
<evidence type="ECO:0000313" key="2">
    <source>
        <dbReference type="EMBL" id="CAF1086657.1"/>
    </source>
</evidence>
<dbReference type="Proteomes" id="UP000663882">
    <property type="component" value="Unassembled WGS sequence"/>
</dbReference>